<feature type="region of interest" description="Disordered" evidence="1">
    <location>
        <begin position="1"/>
        <end position="29"/>
    </location>
</feature>
<protein>
    <submittedName>
        <fullName evidence="2">Uncharacterized protein</fullName>
    </submittedName>
</protein>
<keyword evidence="3" id="KW-1185">Reference proteome</keyword>
<feature type="compositionally biased region" description="Basic and acidic residues" evidence="1">
    <location>
        <begin position="10"/>
        <end position="29"/>
    </location>
</feature>
<name>A0ABN2WV99_9ACTN</name>
<evidence type="ECO:0000256" key="1">
    <source>
        <dbReference type="SAM" id="MobiDB-lite"/>
    </source>
</evidence>
<evidence type="ECO:0000313" key="2">
    <source>
        <dbReference type="EMBL" id="GAA2098935.1"/>
    </source>
</evidence>
<evidence type="ECO:0000313" key="3">
    <source>
        <dbReference type="Proteomes" id="UP001500016"/>
    </source>
</evidence>
<dbReference type="EMBL" id="BAAAPE010000021">
    <property type="protein sequence ID" value="GAA2098935.1"/>
    <property type="molecule type" value="Genomic_DNA"/>
</dbReference>
<reference evidence="2 3" key="1">
    <citation type="journal article" date="2019" name="Int. J. Syst. Evol. Microbiol.">
        <title>The Global Catalogue of Microorganisms (GCM) 10K type strain sequencing project: providing services to taxonomists for standard genome sequencing and annotation.</title>
        <authorList>
            <consortium name="The Broad Institute Genomics Platform"/>
            <consortium name="The Broad Institute Genome Sequencing Center for Infectious Disease"/>
            <person name="Wu L."/>
            <person name="Ma J."/>
        </authorList>
    </citation>
    <scope>NUCLEOTIDE SEQUENCE [LARGE SCALE GENOMIC DNA]</scope>
    <source>
        <strain evidence="2 3">JCM 15478</strain>
    </source>
</reference>
<gene>
    <name evidence="2" type="ORF">GCM10009801_70210</name>
</gene>
<proteinExistence type="predicted"/>
<accession>A0ABN2WV99</accession>
<sequence length="65" mass="7416">MIFPVAEATTRLRPDDSEPTVEHCERTEEKRKVGAVDKALRNPWEDLRDLVVPTAAEVRKARGCR</sequence>
<comment type="caution">
    <text evidence="2">The sequence shown here is derived from an EMBL/GenBank/DDBJ whole genome shotgun (WGS) entry which is preliminary data.</text>
</comment>
<organism evidence="2 3">
    <name type="scientific">Streptomyces albiaxialis</name>
    <dbReference type="NCBI Taxonomy" id="329523"/>
    <lineage>
        <taxon>Bacteria</taxon>
        <taxon>Bacillati</taxon>
        <taxon>Actinomycetota</taxon>
        <taxon>Actinomycetes</taxon>
        <taxon>Kitasatosporales</taxon>
        <taxon>Streptomycetaceae</taxon>
        <taxon>Streptomyces</taxon>
    </lineage>
</organism>
<dbReference type="Proteomes" id="UP001500016">
    <property type="component" value="Unassembled WGS sequence"/>
</dbReference>
<dbReference type="RefSeq" id="WP_344534158.1">
    <property type="nucleotide sequence ID" value="NZ_BAAAPE010000021.1"/>
</dbReference>